<evidence type="ECO:0000313" key="3">
    <source>
        <dbReference type="Proteomes" id="UP001161137"/>
    </source>
</evidence>
<gene>
    <name evidence="2" type="ORF">N5D41_11200</name>
</gene>
<dbReference type="AlphaFoldDB" id="A0AA42ILN5"/>
<organism evidence="2 3">
    <name type="scientific">Ectopseudomonas toyotomiensis</name>
    <dbReference type="NCBI Taxonomy" id="554344"/>
    <lineage>
        <taxon>Bacteria</taxon>
        <taxon>Pseudomonadati</taxon>
        <taxon>Pseudomonadota</taxon>
        <taxon>Gammaproteobacteria</taxon>
        <taxon>Pseudomonadales</taxon>
        <taxon>Pseudomonadaceae</taxon>
        <taxon>Ectopseudomonas</taxon>
    </lineage>
</organism>
<accession>A0AA42ILN5</accession>
<evidence type="ECO:0000259" key="1">
    <source>
        <dbReference type="Pfam" id="PF07858"/>
    </source>
</evidence>
<feature type="domain" description="Limonene-1,2-epoxide hydrolase" evidence="1">
    <location>
        <begin position="29"/>
        <end position="119"/>
    </location>
</feature>
<evidence type="ECO:0000313" key="2">
    <source>
        <dbReference type="EMBL" id="MDH0702053.1"/>
    </source>
</evidence>
<reference evidence="2" key="1">
    <citation type="submission" date="2022-09" db="EMBL/GenBank/DDBJ databases">
        <title>Intensive care unit water sources are persistently colonized with multi-drug resistant bacteria and are the site of extensive horizontal gene transfer of antibiotic resistance genes.</title>
        <authorList>
            <person name="Diorio-Toth L."/>
        </authorList>
    </citation>
    <scope>NUCLEOTIDE SEQUENCE</scope>
    <source>
        <strain evidence="2">GD03863</strain>
    </source>
</reference>
<protein>
    <submittedName>
        <fullName evidence="2">Nuclear transport factor 2 family protein</fullName>
    </submittedName>
</protein>
<comment type="caution">
    <text evidence="2">The sequence shown here is derived from an EMBL/GenBank/DDBJ whole genome shotgun (WGS) entry which is preliminary data.</text>
</comment>
<dbReference type="InterPro" id="IPR013100">
    <property type="entry name" value="LEH"/>
</dbReference>
<dbReference type="Gene3D" id="3.10.450.50">
    <property type="match status" value="1"/>
</dbReference>
<dbReference type="EMBL" id="JAOCDH010000011">
    <property type="protein sequence ID" value="MDH0702053.1"/>
    <property type="molecule type" value="Genomic_DNA"/>
</dbReference>
<dbReference type="RefSeq" id="WP_058151180.1">
    <property type="nucleotide sequence ID" value="NZ_JACFYY010000012.1"/>
</dbReference>
<dbReference type="GeneID" id="83643936"/>
<name>A0AA42ILN5_9GAMM</name>
<dbReference type="InterPro" id="IPR032710">
    <property type="entry name" value="NTF2-like_dom_sf"/>
</dbReference>
<dbReference type="Proteomes" id="UP001161137">
    <property type="component" value="Unassembled WGS sequence"/>
</dbReference>
<proteinExistence type="predicted"/>
<dbReference type="Pfam" id="PF07858">
    <property type="entry name" value="LEH"/>
    <property type="match status" value="1"/>
</dbReference>
<sequence length="124" mass="14098">MSDNSNKELVLKHLQGFADIDSYLLTLGETVTEDLEWANSGFPTHHGLEQAHEALHRLNEKLRGIRIECLSIAEDGNQVLTERIDYMVDKEGNTLLTLPCMGIFTIENGRIKSWRDYFDGSAFK</sequence>
<dbReference type="SUPFAM" id="SSF54427">
    <property type="entry name" value="NTF2-like"/>
    <property type="match status" value="1"/>
</dbReference>